<organism evidence="10 11">
    <name type="scientific">Dactylosporangium fulvum</name>
    <dbReference type="NCBI Taxonomy" id="53359"/>
    <lineage>
        <taxon>Bacteria</taxon>
        <taxon>Bacillati</taxon>
        <taxon>Actinomycetota</taxon>
        <taxon>Actinomycetes</taxon>
        <taxon>Micromonosporales</taxon>
        <taxon>Micromonosporaceae</taxon>
        <taxon>Dactylosporangium</taxon>
    </lineage>
</organism>
<keyword evidence="11" id="KW-1185">Reference proteome</keyword>
<comment type="similarity">
    <text evidence="7">Belongs to the binding-protein-dependent transport system permease family.</text>
</comment>
<dbReference type="InterPro" id="IPR000515">
    <property type="entry name" value="MetI-like"/>
</dbReference>
<evidence type="ECO:0000313" key="10">
    <source>
        <dbReference type="EMBL" id="UWP79271.1"/>
    </source>
</evidence>
<dbReference type="Proteomes" id="UP001059617">
    <property type="component" value="Chromosome"/>
</dbReference>
<dbReference type="PANTHER" id="PTHR30151">
    <property type="entry name" value="ALKANE SULFONATE ABC TRANSPORTER-RELATED, MEMBRANE SUBUNIT"/>
    <property type="match status" value="1"/>
</dbReference>
<feature type="compositionally biased region" description="Low complexity" evidence="8">
    <location>
        <begin position="7"/>
        <end position="22"/>
    </location>
</feature>
<evidence type="ECO:0000256" key="2">
    <source>
        <dbReference type="ARBA" id="ARBA00022448"/>
    </source>
</evidence>
<keyword evidence="2 7" id="KW-0813">Transport</keyword>
<evidence type="ECO:0000256" key="7">
    <source>
        <dbReference type="RuleBase" id="RU363032"/>
    </source>
</evidence>
<accession>A0ABY5VU06</accession>
<evidence type="ECO:0000256" key="3">
    <source>
        <dbReference type="ARBA" id="ARBA00022475"/>
    </source>
</evidence>
<dbReference type="EMBL" id="CP073720">
    <property type="protein sequence ID" value="UWP79271.1"/>
    <property type="molecule type" value="Genomic_DNA"/>
</dbReference>
<evidence type="ECO:0000313" key="11">
    <source>
        <dbReference type="Proteomes" id="UP001059617"/>
    </source>
</evidence>
<evidence type="ECO:0000256" key="8">
    <source>
        <dbReference type="SAM" id="MobiDB-lite"/>
    </source>
</evidence>
<dbReference type="InterPro" id="IPR035906">
    <property type="entry name" value="MetI-like_sf"/>
</dbReference>
<name>A0ABY5VU06_9ACTN</name>
<dbReference type="RefSeq" id="WP_259856904.1">
    <property type="nucleotide sequence ID" value="NZ_BAAAST010000131.1"/>
</dbReference>
<dbReference type="PROSITE" id="PS50928">
    <property type="entry name" value="ABC_TM1"/>
    <property type="match status" value="1"/>
</dbReference>
<reference evidence="10" key="1">
    <citation type="submission" date="2021-04" db="EMBL/GenBank/DDBJ databases">
        <authorList>
            <person name="Hartkoorn R.C."/>
            <person name="Beaudoing E."/>
            <person name="Hot D."/>
        </authorList>
    </citation>
    <scope>NUCLEOTIDE SEQUENCE</scope>
    <source>
        <strain evidence="10">NRRL B-16292</strain>
    </source>
</reference>
<keyword evidence="6 7" id="KW-0472">Membrane</keyword>
<dbReference type="Pfam" id="PF00528">
    <property type="entry name" value="BPD_transp_1"/>
    <property type="match status" value="1"/>
</dbReference>
<feature type="region of interest" description="Disordered" evidence="8">
    <location>
        <begin position="1"/>
        <end position="24"/>
    </location>
</feature>
<evidence type="ECO:0000256" key="5">
    <source>
        <dbReference type="ARBA" id="ARBA00022989"/>
    </source>
</evidence>
<keyword evidence="3" id="KW-1003">Cell membrane</keyword>
<gene>
    <name evidence="10" type="ORF">Dfulv_29385</name>
</gene>
<dbReference type="Gene3D" id="1.10.3720.10">
    <property type="entry name" value="MetI-like"/>
    <property type="match status" value="1"/>
</dbReference>
<dbReference type="CDD" id="cd06261">
    <property type="entry name" value="TM_PBP2"/>
    <property type="match status" value="1"/>
</dbReference>
<sequence>MSTIDIARPAPTAAPATSPAVGDGRGNGRLRRLLVQSRRLSGLAVIVAFWQYAAPRGWLGSTTPAPTDVWTAALELIRAGELQAHLLVSLERVAKGLAFGLTAGLLLGLLAGLVKAGEDVVDAPIQALRMLPHLALVPLFIIWFGIGETAKIALITIGPIFPLYINVLHGIRGVDERFVESARSCGVGTFGLIRRVILPGAVPQIFVGLRQALGIGWLSLVVAEQTATTQGIGFLMNDAREFLRTDVIFVVLVVYALLGLLTDQFVRFLERRTLVWRRGFTGV</sequence>
<feature type="transmembrane region" description="Helical" evidence="7">
    <location>
        <begin position="247"/>
        <end position="269"/>
    </location>
</feature>
<evidence type="ECO:0000259" key="9">
    <source>
        <dbReference type="PROSITE" id="PS50928"/>
    </source>
</evidence>
<comment type="subcellular location">
    <subcellularLocation>
        <location evidence="1 7">Cell membrane</location>
        <topology evidence="1 7">Multi-pass membrane protein</topology>
    </subcellularLocation>
</comment>
<feature type="transmembrane region" description="Helical" evidence="7">
    <location>
        <begin position="96"/>
        <end position="114"/>
    </location>
</feature>
<protein>
    <submittedName>
        <fullName evidence="10">ABC transporter permease</fullName>
    </submittedName>
</protein>
<dbReference type="PANTHER" id="PTHR30151:SF38">
    <property type="entry name" value="ALIPHATIC SULFONATES TRANSPORT PERMEASE PROTEIN SSUC-RELATED"/>
    <property type="match status" value="1"/>
</dbReference>
<feature type="transmembrane region" description="Helical" evidence="7">
    <location>
        <begin position="126"/>
        <end position="146"/>
    </location>
</feature>
<reference evidence="10" key="2">
    <citation type="submission" date="2022-09" db="EMBL/GenBank/DDBJ databases">
        <title>Biosynthetic gene clusters of Dactylosporangioum fulvum.</title>
        <authorList>
            <person name="Caradec T."/>
        </authorList>
    </citation>
    <scope>NUCLEOTIDE SEQUENCE</scope>
    <source>
        <strain evidence="10">NRRL B-16292</strain>
    </source>
</reference>
<proteinExistence type="inferred from homology"/>
<feature type="domain" description="ABC transmembrane type-1" evidence="9">
    <location>
        <begin position="86"/>
        <end position="266"/>
    </location>
</feature>
<evidence type="ECO:0000256" key="1">
    <source>
        <dbReference type="ARBA" id="ARBA00004651"/>
    </source>
</evidence>
<keyword evidence="4 7" id="KW-0812">Transmembrane</keyword>
<keyword evidence="5 7" id="KW-1133">Transmembrane helix</keyword>
<evidence type="ECO:0000256" key="6">
    <source>
        <dbReference type="ARBA" id="ARBA00023136"/>
    </source>
</evidence>
<feature type="transmembrane region" description="Helical" evidence="7">
    <location>
        <begin position="152"/>
        <end position="171"/>
    </location>
</feature>
<evidence type="ECO:0000256" key="4">
    <source>
        <dbReference type="ARBA" id="ARBA00022692"/>
    </source>
</evidence>
<dbReference type="SUPFAM" id="SSF161098">
    <property type="entry name" value="MetI-like"/>
    <property type="match status" value="1"/>
</dbReference>